<name>A0A0H5R9X1_9EUKA</name>
<evidence type="ECO:0000259" key="2">
    <source>
        <dbReference type="PROSITE" id="PS50018"/>
    </source>
</evidence>
<dbReference type="EMBL" id="HACM01010446">
    <property type="protein sequence ID" value="CRZ10888.1"/>
    <property type="molecule type" value="Transcribed_RNA"/>
</dbReference>
<evidence type="ECO:0000256" key="1">
    <source>
        <dbReference type="SAM" id="MobiDB-lite"/>
    </source>
</evidence>
<sequence length="837" mass="94481">MDDSGKEFENCIANDAGVSNRRDSFAAILSKYNTLNVSAAVKPGWTQVRQKTIPKPEIDGRGETATKPAHPSSAFPTTRHLFDKLRESDSNIDEEIQRCHDELRTIRQEIISASRSNFILERELDTIDEKIKLLVKNRISLQDVISSVQVSDRTSTGLLDPKKRAAYEHVLYTLQSEPIYFAKLARVVSGNQIQSFVQTVVFDFYGDQYDTRDERLLLSLFGHILHAEFSSALSMGSLLRANTAVTNMMTAYSRRGPGLSILSDILSEPLKRITSETSLDLELNPVAVYKDMISQRETETGQSFTGPRDCSYEECCKNPEVAELLESRRARLIELATDILQRICNNVEHVPYGMRWICKKLKDLSTHFFPGADNRRVGSMVGGYIYLRFFNPVVVTPDALDFVRGKVSKKMRRNLILIAKLLQNLSNDLKFGEKEPYMTECNSFIESSRDMLDRYFERLVDVNDLSTQLAMDKWLERTNRRETQIQVSFNQLFLLHSLLETHIDLLCGDDNPSLRHQIMQLGPAPKQLKSQENHTVGIELHPYVAEFSVDALTGMPRERVPSTDDTLQCPDGHPLFQDAARLLVQLAQAIPPELSDRPCLESVIQVVQESSSHDGNEVLSTLVNSLSDVLITLKRMLLLPEHNGCCPFDGFLTSVCDSIESRESRLEAVSQRRMLASKVCSTILSHHQYLDSRLSLYRQYLDNVRSGRTATLASDAPNVSRSKTAPMRFKISQTELESSGVIIAVDPDVRRGLLKKTSFTFTATSNPNQFMVTALYSKARAPLAPILIDLEELLDMQSNNQVTINVPNMVLNVNLLIYLINSKFLAAHYSSRLLDSR</sequence>
<protein>
    <recommendedName>
        <fullName evidence="2">Ras-GAP domain-containing protein</fullName>
    </recommendedName>
</protein>
<dbReference type="InterPro" id="IPR001936">
    <property type="entry name" value="RasGAP_dom"/>
</dbReference>
<dbReference type="PANTHER" id="PTHR14149">
    <property type="entry name" value="RAS GTPASE-ACTIVATING PROTEIN WITH IQ MOTIF"/>
    <property type="match status" value="1"/>
</dbReference>
<dbReference type="InterPro" id="IPR008936">
    <property type="entry name" value="Rho_GTPase_activation_prot"/>
</dbReference>
<dbReference type="AlphaFoldDB" id="A0A0H5R9X1"/>
<dbReference type="GO" id="GO:0005938">
    <property type="term" value="C:cell cortex"/>
    <property type="evidence" value="ECO:0007669"/>
    <property type="project" value="TreeGrafter"/>
</dbReference>
<dbReference type="SUPFAM" id="SSF143885">
    <property type="entry name" value="RGC domain-like"/>
    <property type="match status" value="1"/>
</dbReference>
<dbReference type="PROSITE" id="PS00509">
    <property type="entry name" value="RAS_GTPASE_ACTIV_1"/>
    <property type="match status" value="1"/>
</dbReference>
<dbReference type="PROSITE" id="PS50018">
    <property type="entry name" value="RAS_GTPASE_ACTIV_2"/>
    <property type="match status" value="1"/>
</dbReference>
<reference evidence="3" key="1">
    <citation type="submission" date="2015-04" db="EMBL/GenBank/DDBJ databases">
        <title>The genome sequence of the plant pathogenic Rhizarian Plasmodiophora brassicae reveals insights in its biotrophic life cycle and the origin of chitin synthesis.</title>
        <authorList>
            <person name="Schwelm A."/>
            <person name="Fogelqvist J."/>
            <person name="Knaust A."/>
            <person name="Julke S."/>
            <person name="Lilja T."/>
            <person name="Dhandapani V."/>
            <person name="Bonilla-Rosso G."/>
            <person name="Karlsson M."/>
            <person name="Shevchenko A."/>
            <person name="Choi S.R."/>
            <person name="Kim H.G."/>
            <person name="Park J.Y."/>
            <person name="Lim Y.P."/>
            <person name="Ludwig-Muller J."/>
            <person name="Dixelius C."/>
        </authorList>
    </citation>
    <scope>NUCLEOTIDE SEQUENCE</scope>
    <source>
        <tissue evidence="3">Potato root galls</tissue>
    </source>
</reference>
<evidence type="ECO:0000313" key="3">
    <source>
        <dbReference type="EMBL" id="CRZ10888.1"/>
    </source>
</evidence>
<feature type="domain" description="Ras-GAP" evidence="2">
    <location>
        <begin position="212"/>
        <end position="427"/>
    </location>
</feature>
<dbReference type="InterPro" id="IPR023152">
    <property type="entry name" value="RasGAP_CS"/>
</dbReference>
<proteinExistence type="predicted"/>
<feature type="region of interest" description="Disordered" evidence="1">
    <location>
        <begin position="54"/>
        <end position="76"/>
    </location>
</feature>
<organism evidence="3">
    <name type="scientific">Spongospora subterranea</name>
    <dbReference type="NCBI Taxonomy" id="70186"/>
    <lineage>
        <taxon>Eukaryota</taxon>
        <taxon>Sar</taxon>
        <taxon>Rhizaria</taxon>
        <taxon>Endomyxa</taxon>
        <taxon>Phytomyxea</taxon>
        <taxon>Plasmodiophorida</taxon>
        <taxon>Plasmodiophoridae</taxon>
        <taxon>Spongospora</taxon>
    </lineage>
</organism>
<dbReference type="Pfam" id="PF00616">
    <property type="entry name" value="RasGAP"/>
    <property type="match status" value="1"/>
</dbReference>
<accession>A0A0H5R9X1</accession>
<dbReference type="SUPFAM" id="SSF48350">
    <property type="entry name" value="GTPase activation domain, GAP"/>
    <property type="match status" value="1"/>
</dbReference>
<dbReference type="Gene3D" id="1.10.506.10">
    <property type="entry name" value="GTPase Activation - p120gap, domain 1"/>
    <property type="match status" value="1"/>
</dbReference>
<dbReference type="SMART" id="SM00323">
    <property type="entry name" value="RasGAP"/>
    <property type="match status" value="1"/>
</dbReference>
<feature type="compositionally biased region" description="Basic and acidic residues" evidence="1">
    <location>
        <begin position="54"/>
        <end position="64"/>
    </location>
</feature>
<dbReference type="GO" id="GO:0005096">
    <property type="term" value="F:GTPase activator activity"/>
    <property type="evidence" value="ECO:0007669"/>
    <property type="project" value="TreeGrafter"/>
</dbReference>